<accession>A0A1C6Z481</accession>
<dbReference type="Pfam" id="PF14001">
    <property type="entry name" value="YdfZ"/>
    <property type="match status" value="1"/>
</dbReference>
<evidence type="ECO:0000313" key="2">
    <source>
        <dbReference type="Proteomes" id="UP000094844"/>
    </source>
</evidence>
<evidence type="ECO:0000313" key="1">
    <source>
        <dbReference type="EMBL" id="SCM54000.1"/>
    </source>
</evidence>
<dbReference type="AlphaFoldDB" id="A0A1C6Z481"/>
<dbReference type="InterPro" id="IPR017704">
    <property type="entry name" value="Se-bd_putative_YdfZ"/>
</dbReference>
<proteinExistence type="predicted"/>
<sequence length="67" mass="7367">MNIAYDMNRNALRVGAHVIENGTCKVMVIKAINDENLAREQVRTAKCVVCNDGPNAYAPEDLILLGH</sequence>
<dbReference type="OrthoDB" id="6505358at2"/>
<gene>
    <name evidence="1" type="ORF">BN1044_03498</name>
</gene>
<protein>
    <submittedName>
        <fullName evidence="1">Putative selenium-binding protein YdfZ</fullName>
    </submittedName>
</protein>
<dbReference type="RefSeq" id="WP_072309753.1">
    <property type="nucleotide sequence ID" value="NZ_FMIQ01000063.1"/>
</dbReference>
<reference evidence="1 2" key="1">
    <citation type="submission" date="2016-09" db="EMBL/GenBank/DDBJ databases">
        <authorList>
            <person name="Capua I."/>
            <person name="De Benedictis P."/>
            <person name="Joannis T."/>
            <person name="Lombin L.H."/>
            <person name="Cattoli G."/>
        </authorList>
    </citation>
    <scope>NUCLEOTIDE SEQUENCE [LARGE SCALE GENOMIC DNA]</scope>
    <source>
        <strain evidence="1 2">GB001</strain>
    </source>
</reference>
<dbReference type="Proteomes" id="UP000094844">
    <property type="component" value="Unassembled WGS sequence"/>
</dbReference>
<dbReference type="NCBIfam" id="TIGR03318">
    <property type="entry name" value="YdfZ_fam"/>
    <property type="match status" value="1"/>
</dbReference>
<name>A0A1C6Z481_HAFAL</name>
<dbReference type="EMBL" id="FMIQ01000063">
    <property type="protein sequence ID" value="SCM54000.1"/>
    <property type="molecule type" value="Genomic_DNA"/>
</dbReference>
<organism evidence="1 2">
    <name type="scientific">Hafnia alvei</name>
    <dbReference type="NCBI Taxonomy" id="569"/>
    <lineage>
        <taxon>Bacteria</taxon>
        <taxon>Pseudomonadati</taxon>
        <taxon>Pseudomonadota</taxon>
        <taxon>Gammaproteobacteria</taxon>
        <taxon>Enterobacterales</taxon>
        <taxon>Hafniaceae</taxon>
        <taxon>Hafnia</taxon>
    </lineage>
</organism>